<dbReference type="EMBL" id="MPUH01000662">
    <property type="protein sequence ID" value="OMJ75898.1"/>
    <property type="molecule type" value="Genomic_DNA"/>
</dbReference>
<sequence length="354" mass="41453">MINYDDYVISYNKQAMIALQNEQVSTAYNILSQAQYILKRKPVINLSKLLGLTYNNFGCFYKRTGEYPLALKCFQKSLSQESEDRPDFINQAGKHLNLCTLYSIMIEHDKALNHALQALKCLKNTKKESENYIFTLIMAYKNAGMELENISDYKKALIYYKKAHNVSLSKLGESHKLTHKIKQKIDMLIQKMGFCDAKPSMASTLKKIIIEKKSSSQTPKFHKPKKRKLQYNLTPLIQRNHKMGIDNISYIKTSRDQNKHRKLNKNIKKNRINFEIPTDPKTERTHIEIKRQINTSLGTRRKLENPHLNKFDENRKHLRTQSKSPEFLPLVFKRKLSLFRDDQLSESRLHSSEV</sequence>
<evidence type="ECO:0000313" key="3">
    <source>
        <dbReference type="Proteomes" id="UP000187209"/>
    </source>
</evidence>
<protein>
    <submittedName>
        <fullName evidence="2">Uncharacterized protein</fullName>
    </submittedName>
</protein>
<gene>
    <name evidence="2" type="ORF">SteCoe_24838</name>
</gene>
<feature type="repeat" description="TPR" evidence="1">
    <location>
        <begin position="51"/>
        <end position="84"/>
    </location>
</feature>
<dbReference type="InterPro" id="IPR011990">
    <property type="entry name" value="TPR-like_helical_dom_sf"/>
</dbReference>
<name>A0A1R2BGK8_9CILI</name>
<dbReference type="Proteomes" id="UP000187209">
    <property type="component" value="Unassembled WGS sequence"/>
</dbReference>
<dbReference type="OrthoDB" id="1658288at2759"/>
<proteinExistence type="predicted"/>
<dbReference type="SUPFAM" id="SSF48452">
    <property type="entry name" value="TPR-like"/>
    <property type="match status" value="1"/>
</dbReference>
<keyword evidence="3" id="KW-1185">Reference proteome</keyword>
<reference evidence="2 3" key="1">
    <citation type="submission" date="2016-11" db="EMBL/GenBank/DDBJ databases">
        <title>The macronuclear genome of Stentor coeruleus: a giant cell with tiny introns.</title>
        <authorList>
            <person name="Slabodnick M."/>
            <person name="Ruby J.G."/>
            <person name="Reiff S.B."/>
            <person name="Swart E.C."/>
            <person name="Gosai S."/>
            <person name="Prabakaran S."/>
            <person name="Witkowska E."/>
            <person name="Larue G.E."/>
            <person name="Fisher S."/>
            <person name="Freeman R.M."/>
            <person name="Gunawardena J."/>
            <person name="Chu W."/>
            <person name="Stover N.A."/>
            <person name="Gregory B.D."/>
            <person name="Nowacki M."/>
            <person name="Derisi J."/>
            <person name="Roy S.W."/>
            <person name="Marshall W.F."/>
            <person name="Sood P."/>
        </authorList>
    </citation>
    <scope>NUCLEOTIDE SEQUENCE [LARGE SCALE GENOMIC DNA]</scope>
    <source>
        <strain evidence="2">WM001</strain>
    </source>
</reference>
<comment type="caution">
    <text evidence="2">The sequence shown here is derived from an EMBL/GenBank/DDBJ whole genome shotgun (WGS) entry which is preliminary data.</text>
</comment>
<dbReference type="SMART" id="SM00028">
    <property type="entry name" value="TPR"/>
    <property type="match status" value="4"/>
</dbReference>
<evidence type="ECO:0000256" key="1">
    <source>
        <dbReference type="PROSITE-ProRule" id="PRU00339"/>
    </source>
</evidence>
<evidence type="ECO:0000313" key="2">
    <source>
        <dbReference type="EMBL" id="OMJ75898.1"/>
    </source>
</evidence>
<dbReference type="InterPro" id="IPR019734">
    <property type="entry name" value="TPR_rpt"/>
</dbReference>
<accession>A0A1R2BGK8</accession>
<dbReference type="Gene3D" id="1.25.40.10">
    <property type="entry name" value="Tetratricopeptide repeat domain"/>
    <property type="match status" value="2"/>
</dbReference>
<dbReference type="AlphaFoldDB" id="A0A1R2BGK8"/>
<dbReference type="PROSITE" id="PS50005">
    <property type="entry name" value="TPR"/>
    <property type="match status" value="1"/>
</dbReference>
<keyword evidence="1" id="KW-0802">TPR repeat</keyword>
<organism evidence="2 3">
    <name type="scientific">Stentor coeruleus</name>
    <dbReference type="NCBI Taxonomy" id="5963"/>
    <lineage>
        <taxon>Eukaryota</taxon>
        <taxon>Sar</taxon>
        <taxon>Alveolata</taxon>
        <taxon>Ciliophora</taxon>
        <taxon>Postciliodesmatophora</taxon>
        <taxon>Heterotrichea</taxon>
        <taxon>Heterotrichida</taxon>
        <taxon>Stentoridae</taxon>
        <taxon>Stentor</taxon>
    </lineage>
</organism>